<dbReference type="GO" id="GO:0004519">
    <property type="term" value="F:endonuclease activity"/>
    <property type="evidence" value="ECO:0007669"/>
    <property type="project" value="UniProtKB-KW"/>
</dbReference>
<dbReference type="InterPro" id="IPR011335">
    <property type="entry name" value="Restrct_endonuc-II-like"/>
</dbReference>
<dbReference type="SUPFAM" id="SSF52980">
    <property type="entry name" value="Restriction endonuclease-like"/>
    <property type="match status" value="1"/>
</dbReference>
<feature type="region of interest" description="Disordered" evidence="7">
    <location>
        <begin position="1"/>
        <end position="35"/>
    </location>
</feature>
<keyword evidence="5" id="KW-0234">DNA repair</keyword>
<dbReference type="Gene3D" id="3.40.960.10">
    <property type="entry name" value="VSR Endonuclease"/>
    <property type="match status" value="1"/>
</dbReference>
<organism evidence="8 9">
    <name type="scientific">Pseudoclavibacter chungangensis</name>
    <dbReference type="NCBI Taxonomy" id="587635"/>
    <lineage>
        <taxon>Bacteria</taxon>
        <taxon>Bacillati</taxon>
        <taxon>Actinomycetota</taxon>
        <taxon>Actinomycetes</taxon>
        <taxon>Micrococcales</taxon>
        <taxon>Microbacteriaceae</taxon>
        <taxon>Pseudoclavibacter</taxon>
    </lineage>
</organism>
<dbReference type="InterPro" id="IPR004603">
    <property type="entry name" value="DNA_mismatch_endonuc_vsr"/>
</dbReference>
<gene>
    <name evidence="8" type="ORF">F8O01_17690</name>
</gene>
<feature type="compositionally biased region" description="Basic and acidic residues" evidence="7">
    <location>
        <begin position="1"/>
        <end position="11"/>
    </location>
</feature>
<evidence type="ECO:0000256" key="7">
    <source>
        <dbReference type="SAM" id="MobiDB-lite"/>
    </source>
</evidence>
<evidence type="ECO:0000256" key="4">
    <source>
        <dbReference type="ARBA" id="ARBA00022801"/>
    </source>
</evidence>
<protein>
    <recommendedName>
        <fullName evidence="10">Very short patch repair endonuclease</fullName>
    </recommendedName>
</protein>
<sequence>MVGGEKDERRHVPAASSEGRRRNMQANRRRDTKPELALRSALHRAGFRYRCDFRIDLPEGRVRPDIVFTRKRALRTFGGGEARRVMVGG</sequence>
<accession>A0A7J5BNR7</accession>
<evidence type="ECO:0008006" key="10">
    <source>
        <dbReference type="Google" id="ProtNLM"/>
    </source>
</evidence>
<dbReference type="OrthoDB" id="9801520at2"/>
<dbReference type="RefSeq" id="WP_158042208.1">
    <property type="nucleotide sequence ID" value="NZ_JACCFV010000001.1"/>
</dbReference>
<comment type="caution">
    <text evidence="8">The sequence shown here is derived from an EMBL/GenBank/DDBJ whole genome shotgun (WGS) entry which is preliminary data.</text>
</comment>
<keyword evidence="9" id="KW-1185">Reference proteome</keyword>
<comment type="similarity">
    <text evidence="6">Belongs to the Vsr family.</text>
</comment>
<keyword evidence="4" id="KW-0378">Hydrolase</keyword>
<dbReference type="EMBL" id="WBJZ01000048">
    <property type="protein sequence ID" value="KAB1651693.1"/>
    <property type="molecule type" value="Genomic_DNA"/>
</dbReference>
<dbReference type="Proteomes" id="UP000467240">
    <property type="component" value="Unassembled WGS sequence"/>
</dbReference>
<evidence type="ECO:0000256" key="5">
    <source>
        <dbReference type="ARBA" id="ARBA00023204"/>
    </source>
</evidence>
<name>A0A7J5BNR7_9MICO</name>
<evidence type="ECO:0000313" key="8">
    <source>
        <dbReference type="EMBL" id="KAB1651693.1"/>
    </source>
</evidence>
<proteinExistence type="inferred from homology"/>
<keyword evidence="3" id="KW-0227">DNA damage</keyword>
<dbReference type="AlphaFoldDB" id="A0A7J5BNR7"/>
<keyword evidence="2" id="KW-0255">Endonuclease</keyword>
<evidence type="ECO:0000256" key="3">
    <source>
        <dbReference type="ARBA" id="ARBA00022763"/>
    </source>
</evidence>
<keyword evidence="1" id="KW-0540">Nuclease</keyword>
<evidence type="ECO:0000256" key="1">
    <source>
        <dbReference type="ARBA" id="ARBA00022722"/>
    </source>
</evidence>
<evidence type="ECO:0000313" key="9">
    <source>
        <dbReference type="Proteomes" id="UP000467240"/>
    </source>
</evidence>
<reference evidence="8 9" key="1">
    <citation type="submission" date="2019-09" db="EMBL/GenBank/DDBJ databases">
        <title>Phylogeny of genus Pseudoclavibacter and closely related genus.</title>
        <authorList>
            <person name="Li Y."/>
        </authorList>
    </citation>
    <scope>NUCLEOTIDE SEQUENCE [LARGE SCALE GENOMIC DNA]</scope>
    <source>
        <strain evidence="8 9">DSM 23821</strain>
    </source>
</reference>
<evidence type="ECO:0000256" key="6">
    <source>
        <dbReference type="ARBA" id="ARBA00029466"/>
    </source>
</evidence>
<dbReference type="GO" id="GO:0006298">
    <property type="term" value="P:mismatch repair"/>
    <property type="evidence" value="ECO:0007669"/>
    <property type="project" value="InterPro"/>
</dbReference>
<dbReference type="Pfam" id="PF03852">
    <property type="entry name" value="Vsr"/>
    <property type="match status" value="1"/>
</dbReference>
<dbReference type="GO" id="GO:0016787">
    <property type="term" value="F:hydrolase activity"/>
    <property type="evidence" value="ECO:0007669"/>
    <property type="project" value="UniProtKB-KW"/>
</dbReference>
<evidence type="ECO:0000256" key="2">
    <source>
        <dbReference type="ARBA" id="ARBA00022759"/>
    </source>
</evidence>